<feature type="domain" description="YdbS-like PH" evidence="3">
    <location>
        <begin position="67"/>
        <end position="146"/>
    </location>
</feature>
<gene>
    <name evidence="4" type="ORF">AXI58_07040</name>
</gene>
<evidence type="ECO:0000313" key="4">
    <source>
        <dbReference type="EMBL" id="KXZ22953.1"/>
    </source>
</evidence>
<dbReference type="PANTHER" id="PTHR34473:SF2">
    <property type="entry name" value="UPF0699 TRANSMEMBRANE PROTEIN YDBT"/>
    <property type="match status" value="1"/>
</dbReference>
<comment type="caution">
    <text evidence="4">The sequence shown here is derived from an EMBL/GenBank/DDBJ whole genome shotgun (WGS) entry which is preliminary data.</text>
</comment>
<dbReference type="InterPro" id="IPR014529">
    <property type="entry name" value="UCP026631"/>
</dbReference>
<dbReference type="PANTHER" id="PTHR34473">
    <property type="entry name" value="UPF0699 TRANSMEMBRANE PROTEIN YDBS"/>
    <property type="match status" value="1"/>
</dbReference>
<feature type="region of interest" description="Disordered" evidence="1">
    <location>
        <begin position="154"/>
        <end position="173"/>
    </location>
</feature>
<protein>
    <recommendedName>
        <fullName evidence="3">YdbS-like PH domain-containing protein</fullName>
    </recommendedName>
</protein>
<dbReference type="PIRSF" id="PIRSF026631">
    <property type="entry name" value="UCP026631"/>
    <property type="match status" value="1"/>
</dbReference>
<feature type="transmembrane region" description="Helical" evidence="2">
    <location>
        <begin position="44"/>
        <end position="65"/>
    </location>
</feature>
<dbReference type="Pfam" id="PF03703">
    <property type="entry name" value="bPH_2"/>
    <property type="match status" value="3"/>
</dbReference>
<evidence type="ECO:0000256" key="2">
    <source>
        <dbReference type="SAM" id="Phobius"/>
    </source>
</evidence>
<dbReference type="STRING" id="1793963.AXI58_07040"/>
<evidence type="ECO:0000256" key="1">
    <source>
        <dbReference type="SAM" id="MobiDB-lite"/>
    </source>
</evidence>
<sequence length="492" mass="56627">MMSEPKRLHPAAVILNLFHIIIQTIKNIILPFFFVYIVNSNHFIRFYGGIALLVLLIWLIAASVIEWRKFTYRIEDGEFRIEEGLFFTQKRYISIDRIQSMNTSAGIIQQLFKLVKLQIETAGEGKNAEAVLSAISLEEAERIREAVFQQKEKRKAEQEEHQEDAAEQEPTREEAVQSVYRMSLGELLTAASTSGGIGVIISAVFALITQIDEVFPMDWLYDRFSFLKHASIGIYAVIIFIGLFIAWLLSIAGMMIKHANFQVEKKEHELVISRGIIEKHQVTIPLRKIQAIKIKENIVRQLFGYATVTIVSAGKSGNEKEGLQTILFPLIRKSKLAGMLGEFTNDYVLEEKRHHLPRRSLRRYLFRSVIFSVFVMIPLCILFKPWGYLSLFLLPAELVFGYAAFKDASWFLNGEKLQLTTRLIGKTTTIMLRRRMQMYEVSQSFLQKRKRLASVATAVKSASHMEHVMLRDVTEEDAERIRSWYSYEKADG</sequence>
<keyword evidence="2" id="KW-0472">Membrane</keyword>
<accession>A0A150FCA3</accession>
<dbReference type="RefSeq" id="WP_061520128.1">
    <property type="nucleotide sequence ID" value="NZ_JARLZY010000014.1"/>
</dbReference>
<proteinExistence type="predicted"/>
<evidence type="ECO:0000313" key="5">
    <source>
        <dbReference type="Proteomes" id="UP000075430"/>
    </source>
</evidence>
<dbReference type="AlphaFoldDB" id="A0A150FCA3"/>
<organism evidence="4 5">
    <name type="scientific">Bacillus nakamurai</name>
    <dbReference type="NCBI Taxonomy" id="1793963"/>
    <lineage>
        <taxon>Bacteria</taxon>
        <taxon>Bacillati</taxon>
        <taxon>Bacillota</taxon>
        <taxon>Bacilli</taxon>
        <taxon>Bacillales</taxon>
        <taxon>Bacillaceae</taxon>
        <taxon>Bacillus</taxon>
    </lineage>
</organism>
<feature type="domain" description="YdbS-like PH" evidence="3">
    <location>
        <begin position="261"/>
        <end position="335"/>
    </location>
</feature>
<feature type="domain" description="YdbS-like PH" evidence="3">
    <location>
        <begin position="408"/>
        <end position="485"/>
    </location>
</feature>
<dbReference type="Proteomes" id="UP000075430">
    <property type="component" value="Unassembled WGS sequence"/>
</dbReference>
<reference evidence="5" key="1">
    <citation type="submission" date="2016-02" db="EMBL/GenBank/DDBJ databases">
        <authorList>
            <person name="Dunlap C."/>
        </authorList>
    </citation>
    <scope>NUCLEOTIDE SEQUENCE [LARGE SCALE GENOMIC DNA]</scope>
    <source>
        <strain evidence="5">NRRL B-41092</strain>
    </source>
</reference>
<keyword evidence="5" id="KW-1185">Reference proteome</keyword>
<keyword evidence="2" id="KW-1133">Transmembrane helix</keyword>
<keyword evidence="2" id="KW-0812">Transmembrane</keyword>
<evidence type="ECO:0000259" key="3">
    <source>
        <dbReference type="Pfam" id="PF03703"/>
    </source>
</evidence>
<dbReference type="OrthoDB" id="2195155at2"/>
<dbReference type="InterPro" id="IPR005182">
    <property type="entry name" value="YdbS-like_PH"/>
</dbReference>
<name>A0A150FCA3_9BACI</name>
<dbReference type="EMBL" id="LSBA01000003">
    <property type="protein sequence ID" value="KXZ22953.1"/>
    <property type="molecule type" value="Genomic_DNA"/>
</dbReference>
<feature type="transmembrane region" description="Helical" evidence="2">
    <location>
        <begin position="12"/>
        <end position="38"/>
    </location>
</feature>
<feature type="transmembrane region" description="Helical" evidence="2">
    <location>
        <begin position="231"/>
        <end position="256"/>
    </location>
</feature>
<feature type="transmembrane region" description="Helical" evidence="2">
    <location>
        <begin position="364"/>
        <end position="386"/>
    </location>
</feature>
<feature type="transmembrane region" description="Helical" evidence="2">
    <location>
        <begin position="187"/>
        <end position="211"/>
    </location>
</feature>